<dbReference type="InterPro" id="IPR052349">
    <property type="entry name" value="Metallo-hydrolase_Enzymes"/>
</dbReference>
<name>A0ABV8E4D5_9HYPH</name>
<organism evidence="2 3">
    <name type="scientific">Rhizobium lemnae</name>
    <dbReference type="NCBI Taxonomy" id="1214924"/>
    <lineage>
        <taxon>Bacteria</taxon>
        <taxon>Pseudomonadati</taxon>
        <taxon>Pseudomonadota</taxon>
        <taxon>Alphaproteobacteria</taxon>
        <taxon>Hyphomicrobiales</taxon>
        <taxon>Rhizobiaceae</taxon>
        <taxon>Rhizobium/Agrobacterium group</taxon>
        <taxon>Rhizobium</taxon>
    </lineage>
</organism>
<dbReference type="PANTHER" id="PTHR32027:SF9">
    <property type="entry name" value="BLL3847 PROTEIN"/>
    <property type="match status" value="1"/>
</dbReference>
<dbReference type="EMBL" id="JBHSBD010000014">
    <property type="protein sequence ID" value="MFC3967241.1"/>
    <property type="molecule type" value="Genomic_DNA"/>
</dbReference>
<dbReference type="CDD" id="cd01293">
    <property type="entry name" value="Bact_CD"/>
    <property type="match status" value="1"/>
</dbReference>
<gene>
    <name evidence="2" type="ORF">ACFOVS_03690</name>
</gene>
<protein>
    <submittedName>
        <fullName evidence="2">Amidohydrolase family protein</fullName>
    </submittedName>
</protein>
<reference evidence="3" key="1">
    <citation type="journal article" date="2019" name="Int. J. Syst. Evol. Microbiol.">
        <title>The Global Catalogue of Microorganisms (GCM) 10K type strain sequencing project: providing services to taxonomists for standard genome sequencing and annotation.</title>
        <authorList>
            <consortium name="The Broad Institute Genomics Platform"/>
            <consortium name="The Broad Institute Genome Sequencing Center for Infectious Disease"/>
            <person name="Wu L."/>
            <person name="Ma J."/>
        </authorList>
    </citation>
    <scope>NUCLEOTIDE SEQUENCE [LARGE SCALE GENOMIC DNA]</scope>
    <source>
        <strain evidence="3">TBRC 5781</strain>
    </source>
</reference>
<proteinExistence type="predicted"/>
<dbReference type="SUPFAM" id="SSF51556">
    <property type="entry name" value="Metallo-dependent hydrolases"/>
    <property type="match status" value="1"/>
</dbReference>
<dbReference type="Proteomes" id="UP001595697">
    <property type="component" value="Unassembled WGS sequence"/>
</dbReference>
<feature type="domain" description="Amidohydrolase 3" evidence="1">
    <location>
        <begin position="113"/>
        <end position="380"/>
    </location>
</feature>
<dbReference type="Gene3D" id="2.30.40.10">
    <property type="entry name" value="Urease, subunit C, domain 1"/>
    <property type="match status" value="1"/>
</dbReference>
<dbReference type="SUPFAM" id="SSF51338">
    <property type="entry name" value="Composite domain of metallo-dependent hydrolases"/>
    <property type="match status" value="1"/>
</dbReference>
<evidence type="ECO:0000313" key="3">
    <source>
        <dbReference type="Proteomes" id="UP001595697"/>
    </source>
</evidence>
<evidence type="ECO:0000313" key="2">
    <source>
        <dbReference type="EMBL" id="MFC3967241.1"/>
    </source>
</evidence>
<comment type="caution">
    <text evidence="2">The sequence shown here is derived from an EMBL/GenBank/DDBJ whole genome shotgun (WGS) entry which is preliminary data.</text>
</comment>
<keyword evidence="3" id="KW-1185">Reference proteome</keyword>
<accession>A0ABV8E4D5</accession>
<evidence type="ECO:0000259" key="1">
    <source>
        <dbReference type="Pfam" id="PF07969"/>
    </source>
</evidence>
<dbReference type="InterPro" id="IPR013108">
    <property type="entry name" value="Amidohydro_3"/>
</dbReference>
<dbReference type="Pfam" id="PF07969">
    <property type="entry name" value="Amidohydro_3"/>
    <property type="match status" value="1"/>
</dbReference>
<sequence length="414" mass="44602">MMSQFSCDLILRGALLGKETPEDIAISDGFITRIGVALPASGAVERNLGGRVVLPGFVDSHIHLDKACLLCRCQNTSGALKGAIAAVSQLKAEFTMDDVYERGRRVVEQAILQGTMHMRAHTEVDPRAGLRSFNAIKQLKSDYKSCLNLQICVFPQEGLTNDPGTSEFLLEALSNGADLLGGCPYTDTAPYEQLRWLFKTARDFDVDLDLHLDFDLDPSGSLLSEVCRLTDKTGWHNRVAVGHATKLAAMTGPSFTSSVERLKASGVAVTALPSTDLYLNGRDTGILPPRGIAPVHLLAAQGITCSIGTNNVLNPFTPFGDCSLLRMANLYANCMHLSPDDFDACLSLITHSAARLMGLSDYGLMVGNAADLVVLDATNRLEAFGGIAQPVLGFKSGQQTFERPPARLFRETAK</sequence>
<dbReference type="InterPro" id="IPR032466">
    <property type="entry name" value="Metal_Hydrolase"/>
</dbReference>
<dbReference type="RefSeq" id="WP_247261840.1">
    <property type="nucleotide sequence ID" value="NZ_JALJQZ010000028.1"/>
</dbReference>
<dbReference type="Gene3D" id="3.20.20.140">
    <property type="entry name" value="Metal-dependent hydrolases"/>
    <property type="match status" value="1"/>
</dbReference>
<dbReference type="PANTHER" id="PTHR32027">
    <property type="entry name" value="CYTOSINE DEAMINASE"/>
    <property type="match status" value="1"/>
</dbReference>
<dbReference type="InterPro" id="IPR011059">
    <property type="entry name" value="Metal-dep_hydrolase_composite"/>
</dbReference>